<accession>L0HCY6</accession>
<dbReference type="EMBL" id="CP003167">
    <property type="protein sequence ID" value="AGB02597.1"/>
    <property type="molecule type" value="Genomic_DNA"/>
</dbReference>
<protein>
    <recommendedName>
        <fullName evidence="3">Lipoprotein</fullName>
    </recommendedName>
</protein>
<dbReference type="GeneID" id="41401424"/>
<name>L0HCY6_METFS</name>
<gene>
    <name evidence="1" type="ordered locus">Metfor_1567</name>
</gene>
<dbReference type="OrthoDB" id="119378at2157"/>
<dbReference type="HOGENOM" id="CLU_1393574_0_0_2"/>
<dbReference type="Proteomes" id="UP000010824">
    <property type="component" value="Chromosome"/>
</dbReference>
<reference evidence="1 2" key="2">
    <citation type="journal article" date="2014" name="Genome Announc.">
        <title>Complete Genome Sequence of Methanoregula formicica SMSPT, a Mesophilic Hydrogenotrophic Methanogen Isolated from a Methanogenic Upflow Anaerobic Sludge Blanket Reactor.</title>
        <authorList>
            <person name="Yamamoto K."/>
            <person name="Tamaki H."/>
            <person name="Cadillo-Quiroz H."/>
            <person name="Imachi H."/>
            <person name="Kyrpides N."/>
            <person name="Woyke T."/>
            <person name="Goodwin L."/>
            <person name="Zinder S.H."/>
            <person name="Kamagata Y."/>
            <person name="Liu W.T."/>
        </authorList>
    </citation>
    <scope>NUCLEOTIDE SEQUENCE [LARGE SCALE GENOMIC DNA]</scope>
    <source>
        <strain evidence="2">DSM 22288 / NBRC 105244 / SMSP</strain>
    </source>
</reference>
<organism evidence="1 2">
    <name type="scientific">Methanoregula formicica (strain DSM 22288 / NBRC 105244 / SMSP)</name>
    <dbReference type="NCBI Taxonomy" id="593750"/>
    <lineage>
        <taxon>Archaea</taxon>
        <taxon>Methanobacteriati</taxon>
        <taxon>Methanobacteriota</taxon>
        <taxon>Stenosarchaea group</taxon>
        <taxon>Methanomicrobia</taxon>
        <taxon>Methanomicrobiales</taxon>
        <taxon>Methanoregulaceae</taxon>
        <taxon>Methanoregula</taxon>
    </lineage>
</organism>
<proteinExistence type="predicted"/>
<dbReference type="STRING" id="593750.Metfor_1567"/>
<dbReference type="PROSITE" id="PS51257">
    <property type="entry name" value="PROKAR_LIPOPROTEIN"/>
    <property type="match status" value="1"/>
</dbReference>
<evidence type="ECO:0008006" key="3">
    <source>
        <dbReference type="Google" id="ProtNLM"/>
    </source>
</evidence>
<dbReference type="KEGG" id="mfo:Metfor_1567"/>
<dbReference type="RefSeq" id="WP_015285560.1">
    <property type="nucleotide sequence ID" value="NC_019943.1"/>
</dbReference>
<sequence precursor="true">MTGRFSLTIILIGMALIGGCVTEQTPFPTTSSPIIPEAEAPAITTLIPPATPTLLVPGSVQDTVPTCSPPDVAPIIPVPVDTSIPIRDPMPEIRYSFNRSESGRTIVLEKGDVAEINLGYASGQPFHWIVQGSGCGIKLLNAGAYSSGGDFWNNTGNYRARYRAVSPGTSVLNGKLVLTPEENGMLTFNLTMIVK</sequence>
<keyword evidence="2" id="KW-1185">Reference proteome</keyword>
<evidence type="ECO:0000313" key="1">
    <source>
        <dbReference type="EMBL" id="AGB02597.1"/>
    </source>
</evidence>
<evidence type="ECO:0000313" key="2">
    <source>
        <dbReference type="Proteomes" id="UP000010824"/>
    </source>
</evidence>
<dbReference type="AlphaFoldDB" id="L0HCY6"/>
<dbReference type="InParanoid" id="L0HCY6"/>
<reference evidence="2" key="1">
    <citation type="submission" date="2011-12" db="EMBL/GenBank/DDBJ databases">
        <title>Complete sequence of Methanoregula formicicum SMSP.</title>
        <authorList>
            <person name="Lucas S."/>
            <person name="Han J."/>
            <person name="Lapidus A."/>
            <person name="Cheng J.-F."/>
            <person name="Goodwin L."/>
            <person name="Pitluck S."/>
            <person name="Peters L."/>
            <person name="Ovchinnikova G."/>
            <person name="Teshima H."/>
            <person name="Detter J.C."/>
            <person name="Han C."/>
            <person name="Tapia R."/>
            <person name="Land M."/>
            <person name="Hauser L."/>
            <person name="Kyrpides N."/>
            <person name="Ivanova N."/>
            <person name="Pagani I."/>
            <person name="Imachi H."/>
            <person name="Tamaki H."/>
            <person name="Sekiguchi Y."/>
            <person name="Kamagata Y."/>
            <person name="Cadillo-Quiroz H."/>
            <person name="Zinder S."/>
            <person name="Liu W.-T."/>
            <person name="Woyke T."/>
        </authorList>
    </citation>
    <scope>NUCLEOTIDE SEQUENCE [LARGE SCALE GENOMIC DNA]</scope>
    <source>
        <strain evidence="2">DSM 22288 / NBRC 105244 / SMSP</strain>
    </source>
</reference>
<dbReference type="eggNOG" id="arCOG03544">
    <property type="taxonomic scope" value="Archaea"/>
</dbReference>